<dbReference type="HOGENOM" id="CLU_566710_0_0_1"/>
<reference evidence="1" key="2">
    <citation type="submission" date="2018-05" db="EMBL/GenBank/DDBJ databases">
        <title>OpunRS2 (Oryza punctata Reference Sequence Version 2).</title>
        <authorList>
            <person name="Zhang J."/>
            <person name="Kudrna D."/>
            <person name="Lee S."/>
            <person name="Talag J."/>
            <person name="Welchert J."/>
            <person name="Wing R.A."/>
        </authorList>
    </citation>
    <scope>NUCLEOTIDE SEQUENCE [LARGE SCALE GENOMIC DNA]</scope>
</reference>
<proteinExistence type="predicted"/>
<dbReference type="Proteomes" id="UP000026962">
    <property type="component" value="Chromosome 2"/>
</dbReference>
<dbReference type="OMA" id="IATHEDQ"/>
<evidence type="ECO:0000313" key="2">
    <source>
        <dbReference type="Proteomes" id="UP000026962"/>
    </source>
</evidence>
<organism evidence="1">
    <name type="scientific">Oryza punctata</name>
    <name type="common">Red rice</name>
    <dbReference type="NCBI Taxonomy" id="4537"/>
    <lineage>
        <taxon>Eukaryota</taxon>
        <taxon>Viridiplantae</taxon>
        <taxon>Streptophyta</taxon>
        <taxon>Embryophyta</taxon>
        <taxon>Tracheophyta</taxon>
        <taxon>Spermatophyta</taxon>
        <taxon>Magnoliopsida</taxon>
        <taxon>Liliopsida</taxon>
        <taxon>Poales</taxon>
        <taxon>Poaceae</taxon>
        <taxon>BOP clade</taxon>
        <taxon>Oryzoideae</taxon>
        <taxon>Oryzeae</taxon>
        <taxon>Oryzinae</taxon>
        <taxon>Oryza</taxon>
    </lineage>
</organism>
<reference evidence="1" key="1">
    <citation type="submission" date="2015-04" db="UniProtKB">
        <authorList>
            <consortium name="EnsemblPlants"/>
        </authorList>
    </citation>
    <scope>IDENTIFICATION</scope>
</reference>
<sequence length="482" mass="54345">MLSRLAAVTVDEDGNETFDAGVALDKLRKMYIHMSALEFYCNRPTLVALIELDLIMVNSAPKGDSDTTPAVHNAKPTGKEDNARNFVKGLLGYGKRRTIFNMKMDVDRVSMFLNKEECSQLAMFVQEKFLFDLKVQPSSFSIDGMLGQIIVGVGYFAFQSYSVDDNDYEGYNYSLIGQLSAVRIFTSYFMEHATPHTEEAIKFIDKVGGFEWLIQKYEIDGASAMKLDLSLDTPIIIVPKNTHNSFYIQLDLGQLKVRDDFCWHGGEESDPSAVRVDILQAEINGINMAVGVNGILGNSMIREGHGINIEVRCSLRDVFKKVPMLCMKVQEYNVITSCFSTNLSEVPNLPPSFRDNVNRTKDSIRLLADKVNINNHLLLSRTVVVMTVDVQYALFELRNGPDAESPLAELVLEGLWASYRTSSLFEMDLYLSILKFLIHDIRPDTKSEMRLMLGSYSETSKLSTQDPSSFFSKTQENYVSFH</sequence>
<keyword evidence="2" id="KW-1185">Reference proteome</keyword>
<dbReference type="PANTHER" id="PTHR45523:SF2">
    <property type="entry name" value="OS02G0470600 PROTEIN"/>
    <property type="match status" value="1"/>
</dbReference>
<evidence type="ECO:0000313" key="1">
    <source>
        <dbReference type="EnsemblPlants" id="OPUNC02G15090.1"/>
    </source>
</evidence>
<dbReference type="eggNOG" id="KOG1809">
    <property type="taxonomic scope" value="Eukaryota"/>
</dbReference>
<protein>
    <submittedName>
        <fullName evidence="1">Uncharacterized protein</fullName>
    </submittedName>
</protein>
<dbReference type="PANTHER" id="PTHR45523">
    <property type="entry name" value="TETRATRICOPEPTIDE REPEAT (TPR)-CONTAINING PROTEIN-RELATED"/>
    <property type="match status" value="1"/>
</dbReference>
<dbReference type="Gramene" id="OPUNC02G15090.1">
    <property type="protein sequence ID" value="OPUNC02G15090.1"/>
    <property type="gene ID" value="OPUNC02G15090"/>
</dbReference>
<dbReference type="AlphaFoldDB" id="A0A0E0JZW9"/>
<name>A0A0E0JZW9_ORYPU</name>
<accession>A0A0E0JZW9</accession>
<dbReference type="STRING" id="4537.A0A0E0JZW9"/>
<dbReference type="EnsemblPlants" id="OPUNC02G15090.1">
    <property type="protein sequence ID" value="OPUNC02G15090.1"/>
    <property type="gene ID" value="OPUNC02G15090"/>
</dbReference>